<dbReference type="PANTHER" id="PTHR36063:SF1">
    <property type="entry name" value="ARABIDOPSIS THALIANA GENOMIC DNA, CHROMOSOME 5, P1 CLONE:MOK16"/>
    <property type="match status" value="1"/>
</dbReference>
<dbReference type="PANTHER" id="PTHR36063">
    <property type="entry name" value="ARABIDOPSIS THALIANA GENOMIC DNA, CHROMOSOME 5, P1 CLONE:MOK16"/>
    <property type="match status" value="1"/>
</dbReference>
<gene>
    <name evidence="3" type="primary">LOC109131310</name>
    <name evidence="2" type="synonym">LOC109126016</name>
</gene>
<sequence length="64" mass="7308">MCFFDTRCDQNLTVVVKMDVAWWMEAIPPRIISPAKPSTTPILETILEGGETEEDDHEQDNEDV</sequence>
<dbReference type="GeneID" id="109126016"/>
<reference evidence="1" key="2">
    <citation type="journal article" date="2014" name="Nat. Commun.">
        <title>The emerging biofuel crop Camelina sativa retains a highly undifferentiated hexaploid genome structure.</title>
        <authorList>
            <person name="Kagale S."/>
            <person name="Koh C."/>
            <person name="Nixon J."/>
            <person name="Bollina V."/>
            <person name="Clarke W.E."/>
            <person name="Tuteja R."/>
            <person name="Spillane C."/>
            <person name="Robinson S.J."/>
            <person name="Links M.G."/>
            <person name="Clarke C."/>
            <person name="Higgins E.E."/>
            <person name="Huebert T."/>
            <person name="Sharpe A.G."/>
            <person name="Parkin I.A."/>
        </authorList>
    </citation>
    <scope>NUCLEOTIDE SEQUENCE [LARGE SCALE GENOMIC DNA]</scope>
    <source>
        <strain evidence="1">r\DH55</strain>
    </source>
</reference>
<reference evidence="2 3" key="3">
    <citation type="submission" date="2025-05" db="UniProtKB">
        <authorList>
            <consortium name="RefSeq"/>
        </authorList>
    </citation>
    <scope>IDENTIFICATION</scope>
    <source>
        <tissue evidence="2 3">Leaf</tissue>
    </source>
</reference>
<dbReference type="RefSeq" id="XP_019084553.1">
    <property type="nucleotide sequence ID" value="XM_019229008.1"/>
</dbReference>
<evidence type="ECO:0000313" key="3">
    <source>
        <dbReference type="RefSeq" id="XP_019097653.1"/>
    </source>
</evidence>
<dbReference type="Proteomes" id="UP000694864">
    <property type="component" value="Chromosome 8"/>
</dbReference>
<evidence type="ECO:0000313" key="2">
    <source>
        <dbReference type="RefSeq" id="XP_019084553.1"/>
    </source>
</evidence>
<name>A0ABM1RF65_CAMSA</name>
<reference evidence="1" key="1">
    <citation type="journal article" date="1997" name="Nucleic Acids Res.">
        <title>tRNAscan-SE: a program for improved detection of transfer RNA genes in genomic sequence.</title>
        <authorList>
            <person name="Lowe T.M."/>
            <person name="Eddy S.R."/>
        </authorList>
    </citation>
    <scope>NUCLEOTIDE SEQUENCE [LARGE SCALE GENOMIC DNA]</scope>
    <source>
        <strain evidence="1">r\DH55</strain>
    </source>
</reference>
<proteinExistence type="predicted"/>
<organism evidence="1 3">
    <name type="scientific">Camelina sativa</name>
    <name type="common">False flax</name>
    <name type="synonym">Myagrum sativum</name>
    <dbReference type="NCBI Taxonomy" id="90675"/>
    <lineage>
        <taxon>Eukaryota</taxon>
        <taxon>Viridiplantae</taxon>
        <taxon>Streptophyta</taxon>
        <taxon>Embryophyta</taxon>
        <taxon>Tracheophyta</taxon>
        <taxon>Spermatophyta</taxon>
        <taxon>Magnoliopsida</taxon>
        <taxon>eudicotyledons</taxon>
        <taxon>Gunneridae</taxon>
        <taxon>Pentapetalae</taxon>
        <taxon>rosids</taxon>
        <taxon>malvids</taxon>
        <taxon>Brassicales</taxon>
        <taxon>Brassicaceae</taxon>
        <taxon>Camelineae</taxon>
        <taxon>Camelina</taxon>
    </lineage>
</organism>
<accession>A0ABM1RF65</accession>
<protein>
    <submittedName>
        <fullName evidence="2">Uncharacterized protein LOC109126016</fullName>
    </submittedName>
    <submittedName>
        <fullName evidence="3">Uncharacterized protein LOC109131310</fullName>
    </submittedName>
</protein>
<dbReference type="GeneID" id="109131310"/>
<dbReference type="Proteomes" id="UP000694864">
    <property type="component" value="Chromosome 20"/>
</dbReference>
<keyword evidence="1" id="KW-1185">Reference proteome</keyword>
<dbReference type="RefSeq" id="XP_019097653.1">
    <property type="nucleotide sequence ID" value="XM_019242108.1"/>
</dbReference>
<evidence type="ECO:0000313" key="1">
    <source>
        <dbReference type="Proteomes" id="UP000694864"/>
    </source>
</evidence>